<evidence type="ECO:0000256" key="1">
    <source>
        <dbReference type="ARBA" id="ARBA00004141"/>
    </source>
</evidence>
<keyword evidence="5 6" id="KW-0472">Membrane</keyword>
<proteinExistence type="inferred from homology"/>
<protein>
    <submittedName>
        <fullName evidence="7">AI-2E family transporter</fullName>
    </submittedName>
</protein>
<feature type="transmembrane region" description="Helical" evidence="6">
    <location>
        <begin position="218"/>
        <end position="243"/>
    </location>
</feature>
<dbReference type="InterPro" id="IPR002549">
    <property type="entry name" value="AI-2E-like"/>
</dbReference>
<feature type="transmembrane region" description="Helical" evidence="6">
    <location>
        <begin position="133"/>
        <end position="152"/>
    </location>
</feature>
<evidence type="ECO:0000256" key="4">
    <source>
        <dbReference type="ARBA" id="ARBA00022989"/>
    </source>
</evidence>
<evidence type="ECO:0000313" key="7">
    <source>
        <dbReference type="EMBL" id="MFC6035685.1"/>
    </source>
</evidence>
<comment type="caution">
    <text evidence="7">The sequence shown here is derived from an EMBL/GenBank/DDBJ whole genome shotgun (WGS) entry which is preliminary data.</text>
</comment>
<organism evidence="7 8">
    <name type="scientific">Hyphococcus aureus</name>
    <dbReference type="NCBI Taxonomy" id="2666033"/>
    <lineage>
        <taxon>Bacteria</taxon>
        <taxon>Pseudomonadati</taxon>
        <taxon>Pseudomonadota</taxon>
        <taxon>Alphaproteobacteria</taxon>
        <taxon>Parvularculales</taxon>
        <taxon>Parvularculaceae</taxon>
        <taxon>Hyphococcus</taxon>
    </lineage>
</organism>
<sequence>MIAVAVVLYFAKSIMLPLAAAFIISVMLAPLAGRLVKMGLSQQVAAGAVAILAFAAIISLIVYTGRPAIAWVEKAPDLVVEAREKLSGIEEAVTTMKEVSSKVEDIAKVGADEDDTEVISIRDDKGAKGMTQAAPGAIIQFLFTWVLAFFFLSERNEFRRKLAAANPSLGAKRRAMRLFANIENRIGSYMLTMATINAALGVALAAALWAVGMPSPHVWGLLAAMLNFIPYIGPAILTALLALSGVVHYDEGLMMLAPAGIFILLNFIESNFVTPMIMGVKMKITPLAIIVAVSLLTFLWGPVGGVLAIPLLLIFKAVCDATPALGPVGVLIGELERVDRGVGRRIAVRAPVRA</sequence>
<feature type="transmembrane region" description="Helical" evidence="6">
    <location>
        <begin position="44"/>
        <end position="63"/>
    </location>
</feature>
<dbReference type="Pfam" id="PF01594">
    <property type="entry name" value="AI-2E_transport"/>
    <property type="match status" value="1"/>
</dbReference>
<dbReference type="RefSeq" id="WP_379881479.1">
    <property type="nucleotide sequence ID" value="NZ_JBHPON010000001.1"/>
</dbReference>
<keyword evidence="8" id="KW-1185">Reference proteome</keyword>
<keyword evidence="3 6" id="KW-0812">Transmembrane</keyword>
<evidence type="ECO:0000256" key="3">
    <source>
        <dbReference type="ARBA" id="ARBA00022692"/>
    </source>
</evidence>
<evidence type="ECO:0000256" key="6">
    <source>
        <dbReference type="SAM" id="Phobius"/>
    </source>
</evidence>
<name>A0ABW1KWH1_9PROT</name>
<dbReference type="Proteomes" id="UP001596116">
    <property type="component" value="Unassembled WGS sequence"/>
</dbReference>
<evidence type="ECO:0000256" key="2">
    <source>
        <dbReference type="ARBA" id="ARBA00009773"/>
    </source>
</evidence>
<comment type="subcellular location">
    <subcellularLocation>
        <location evidence="1">Membrane</location>
        <topology evidence="1">Multi-pass membrane protein</topology>
    </subcellularLocation>
</comment>
<accession>A0ABW1KWH1</accession>
<dbReference type="PANTHER" id="PTHR21716">
    <property type="entry name" value="TRANSMEMBRANE PROTEIN"/>
    <property type="match status" value="1"/>
</dbReference>
<feature type="transmembrane region" description="Helical" evidence="6">
    <location>
        <begin position="284"/>
        <end position="315"/>
    </location>
</feature>
<comment type="similarity">
    <text evidence="2">Belongs to the autoinducer-2 exporter (AI-2E) (TC 2.A.86) family.</text>
</comment>
<feature type="transmembrane region" description="Helical" evidence="6">
    <location>
        <begin position="186"/>
        <end position="212"/>
    </location>
</feature>
<keyword evidence="4 6" id="KW-1133">Transmembrane helix</keyword>
<dbReference type="EMBL" id="JBHPON010000001">
    <property type="protein sequence ID" value="MFC6035685.1"/>
    <property type="molecule type" value="Genomic_DNA"/>
</dbReference>
<feature type="transmembrane region" description="Helical" evidence="6">
    <location>
        <begin position="255"/>
        <end position="278"/>
    </location>
</feature>
<evidence type="ECO:0000313" key="8">
    <source>
        <dbReference type="Proteomes" id="UP001596116"/>
    </source>
</evidence>
<feature type="transmembrane region" description="Helical" evidence="6">
    <location>
        <begin position="6"/>
        <end position="32"/>
    </location>
</feature>
<reference evidence="7 8" key="1">
    <citation type="submission" date="2024-09" db="EMBL/GenBank/DDBJ databases">
        <authorList>
            <person name="Zhang Z.-H."/>
        </authorList>
    </citation>
    <scope>NUCLEOTIDE SEQUENCE [LARGE SCALE GENOMIC DNA]</scope>
    <source>
        <strain evidence="7 8">HHTR114</strain>
    </source>
</reference>
<dbReference type="PANTHER" id="PTHR21716:SF16">
    <property type="entry name" value="BLL1467 PROTEIN"/>
    <property type="match status" value="1"/>
</dbReference>
<evidence type="ECO:0000256" key="5">
    <source>
        <dbReference type="ARBA" id="ARBA00023136"/>
    </source>
</evidence>
<gene>
    <name evidence="7" type="ORF">ACFMB1_09040</name>
</gene>